<dbReference type="Proteomes" id="UP000580910">
    <property type="component" value="Unassembled WGS sequence"/>
</dbReference>
<dbReference type="InterPro" id="IPR058532">
    <property type="entry name" value="YjbR/MT2646/Rv2570-like"/>
</dbReference>
<dbReference type="Pfam" id="PF04237">
    <property type="entry name" value="YjbR"/>
    <property type="match status" value="1"/>
</dbReference>
<dbReference type="PANTHER" id="PTHR35145:SF1">
    <property type="entry name" value="CYTOPLASMIC PROTEIN"/>
    <property type="match status" value="1"/>
</dbReference>
<dbReference type="RefSeq" id="WP_246377137.1">
    <property type="nucleotide sequence ID" value="NZ_JACGXA010000001.1"/>
</dbReference>
<protein>
    <submittedName>
        <fullName evidence="1">Putative DNA-binding protein (MmcQ/YjbR family)</fullName>
    </submittedName>
</protein>
<dbReference type="InterPro" id="IPR007351">
    <property type="entry name" value="YjbR"/>
</dbReference>
<reference evidence="1 2" key="1">
    <citation type="submission" date="2020-07" db="EMBL/GenBank/DDBJ databases">
        <title>Sequencing the genomes of 1000 actinobacteria strains.</title>
        <authorList>
            <person name="Klenk H.-P."/>
        </authorList>
    </citation>
    <scope>NUCLEOTIDE SEQUENCE [LARGE SCALE GENOMIC DNA]</scope>
    <source>
        <strain evidence="1 2">DSM 21349</strain>
    </source>
</reference>
<evidence type="ECO:0000313" key="1">
    <source>
        <dbReference type="EMBL" id="MBA8803728.1"/>
    </source>
</evidence>
<organism evidence="1 2">
    <name type="scientific">Nocardioides ginsengisegetis</name>
    <dbReference type="NCBI Taxonomy" id="661491"/>
    <lineage>
        <taxon>Bacteria</taxon>
        <taxon>Bacillati</taxon>
        <taxon>Actinomycetota</taxon>
        <taxon>Actinomycetes</taxon>
        <taxon>Propionibacteriales</taxon>
        <taxon>Nocardioidaceae</taxon>
        <taxon>Nocardioides</taxon>
    </lineage>
</organism>
<dbReference type="SUPFAM" id="SSF142906">
    <property type="entry name" value="YjbR-like"/>
    <property type="match status" value="1"/>
</dbReference>
<keyword evidence="2" id="KW-1185">Reference proteome</keyword>
<name>A0A7W3P9N8_9ACTN</name>
<proteinExistence type="predicted"/>
<evidence type="ECO:0000313" key="2">
    <source>
        <dbReference type="Proteomes" id="UP000580910"/>
    </source>
</evidence>
<dbReference type="GO" id="GO:0003677">
    <property type="term" value="F:DNA binding"/>
    <property type="evidence" value="ECO:0007669"/>
    <property type="project" value="UniProtKB-KW"/>
</dbReference>
<dbReference type="Gene3D" id="3.90.1150.30">
    <property type="match status" value="1"/>
</dbReference>
<dbReference type="EMBL" id="JACGXA010000001">
    <property type="protein sequence ID" value="MBA8803728.1"/>
    <property type="molecule type" value="Genomic_DNA"/>
</dbReference>
<keyword evidence="1" id="KW-0238">DNA-binding</keyword>
<gene>
    <name evidence="1" type="ORF">FB382_002019</name>
</gene>
<dbReference type="AlphaFoldDB" id="A0A7W3P9N8"/>
<accession>A0A7W3P9N8</accession>
<dbReference type="InterPro" id="IPR038056">
    <property type="entry name" value="YjbR-like_sf"/>
</dbReference>
<sequence>MTTDGRRLMDAAEMQAFCLAKPGAWPDNPWDHDHPVIKVGEGAAGKIFAFLGGDGVGIKGGPSREAADEWLDRYPGAATVMAYIGRSGWNNLSFSGEIPDDELCEAVDESYRLVVSKLPRKHRPAGWDA</sequence>
<dbReference type="PANTHER" id="PTHR35145">
    <property type="entry name" value="CYTOPLASMIC PROTEIN-RELATED"/>
    <property type="match status" value="1"/>
</dbReference>
<comment type="caution">
    <text evidence="1">The sequence shown here is derived from an EMBL/GenBank/DDBJ whole genome shotgun (WGS) entry which is preliminary data.</text>
</comment>